<dbReference type="Pfam" id="PF00535">
    <property type="entry name" value="Glycos_transf_2"/>
    <property type="match status" value="1"/>
</dbReference>
<dbReference type="EMBL" id="MFQA01000047">
    <property type="protein sequence ID" value="OGH68331.1"/>
    <property type="molecule type" value="Genomic_DNA"/>
</dbReference>
<dbReference type="Gene3D" id="3.90.550.10">
    <property type="entry name" value="Spore Coat Polysaccharide Biosynthesis Protein SpsA, Chain A"/>
    <property type="match status" value="1"/>
</dbReference>
<dbReference type="InterPro" id="IPR050256">
    <property type="entry name" value="Glycosyltransferase_2"/>
</dbReference>
<comment type="caution">
    <text evidence="2">The sequence shown here is derived from an EMBL/GenBank/DDBJ whole genome shotgun (WGS) entry which is preliminary data.</text>
</comment>
<dbReference type="InterPro" id="IPR001173">
    <property type="entry name" value="Glyco_trans_2-like"/>
</dbReference>
<gene>
    <name evidence="2" type="ORF">A3D53_00470</name>
</gene>
<name>A0A1F6M9N5_9BACT</name>
<dbReference type="SUPFAM" id="SSF53448">
    <property type="entry name" value="Nucleotide-diphospho-sugar transferases"/>
    <property type="match status" value="1"/>
</dbReference>
<sequence length="221" mass="24289">MVLIVVPAYNEEKTIGRVVRGLLQHGYNGIVVVDDGSGDATYNEARAAGALVLHHEINRGQGAALETGDEYARLAGANAIVHFDADGQFNPADIKPALQRMEASRADVVLGSRFLDERSQIPLFKKYLILPVGRWINYVFSGVKLTDAHNGFRIFNRKALAAVHITLDGMAHNTEIVRQSRKAGLRLIEVPVEITYHTYGQGFFGGVKIVGDLIWRLIVGK</sequence>
<dbReference type="AlphaFoldDB" id="A0A1F6M9N5"/>
<organism evidence="2 3">
    <name type="scientific">Candidatus Magasanikbacteria bacterium RIFCSPHIGHO2_02_FULL_45_10</name>
    <dbReference type="NCBI Taxonomy" id="1798679"/>
    <lineage>
        <taxon>Bacteria</taxon>
        <taxon>Candidatus Magasanikiibacteriota</taxon>
    </lineage>
</organism>
<proteinExistence type="predicted"/>
<protein>
    <recommendedName>
        <fullName evidence="1">Glycosyltransferase 2-like domain-containing protein</fullName>
    </recommendedName>
</protein>
<dbReference type="InterPro" id="IPR029044">
    <property type="entry name" value="Nucleotide-diphossugar_trans"/>
</dbReference>
<evidence type="ECO:0000313" key="2">
    <source>
        <dbReference type="EMBL" id="OGH68331.1"/>
    </source>
</evidence>
<evidence type="ECO:0000259" key="1">
    <source>
        <dbReference type="Pfam" id="PF00535"/>
    </source>
</evidence>
<dbReference type="PANTHER" id="PTHR48090:SF7">
    <property type="entry name" value="RFBJ PROTEIN"/>
    <property type="match status" value="1"/>
</dbReference>
<evidence type="ECO:0000313" key="3">
    <source>
        <dbReference type="Proteomes" id="UP000176413"/>
    </source>
</evidence>
<accession>A0A1F6M9N5</accession>
<dbReference type="Proteomes" id="UP000176413">
    <property type="component" value="Unassembled WGS sequence"/>
</dbReference>
<feature type="domain" description="Glycosyltransferase 2-like" evidence="1">
    <location>
        <begin position="4"/>
        <end position="160"/>
    </location>
</feature>
<reference evidence="2 3" key="1">
    <citation type="journal article" date="2016" name="Nat. Commun.">
        <title>Thousands of microbial genomes shed light on interconnected biogeochemical processes in an aquifer system.</title>
        <authorList>
            <person name="Anantharaman K."/>
            <person name="Brown C.T."/>
            <person name="Hug L.A."/>
            <person name="Sharon I."/>
            <person name="Castelle C.J."/>
            <person name="Probst A.J."/>
            <person name="Thomas B.C."/>
            <person name="Singh A."/>
            <person name="Wilkins M.J."/>
            <person name="Karaoz U."/>
            <person name="Brodie E.L."/>
            <person name="Williams K.H."/>
            <person name="Hubbard S.S."/>
            <person name="Banfield J.F."/>
        </authorList>
    </citation>
    <scope>NUCLEOTIDE SEQUENCE [LARGE SCALE GENOMIC DNA]</scope>
</reference>
<dbReference type="PANTHER" id="PTHR48090">
    <property type="entry name" value="UNDECAPRENYL-PHOSPHATE 4-DEOXY-4-FORMAMIDO-L-ARABINOSE TRANSFERASE-RELATED"/>
    <property type="match status" value="1"/>
</dbReference>
<dbReference type="CDD" id="cd04179">
    <property type="entry name" value="DPM_DPG-synthase_like"/>
    <property type="match status" value="1"/>
</dbReference>